<comment type="similarity">
    <text evidence="2">Belongs to the LemA family.</text>
</comment>
<proteinExistence type="inferred from homology"/>
<accession>A0ABN8X7Q7</accession>
<dbReference type="PANTHER" id="PTHR34478">
    <property type="entry name" value="PROTEIN LEMA"/>
    <property type="match status" value="1"/>
</dbReference>
<dbReference type="PROSITE" id="PS51257">
    <property type="entry name" value="PROKAR_LIPOPROTEIN"/>
    <property type="match status" value="1"/>
</dbReference>
<evidence type="ECO:0000256" key="2">
    <source>
        <dbReference type="ARBA" id="ARBA00008854"/>
    </source>
</evidence>
<organism evidence="8 9">
    <name type="scientific">Methylocaldum szegediense</name>
    <dbReference type="NCBI Taxonomy" id="73780"/>
    <lineage>
        <taxon>Bacteria</taxon>
        <taxon>Pseudomonadati</taxon>
        <taxon>Pseudomonadota</taxon>
        <taxon>Gammaproteobacteria</taxon>
        <taxon>Methylococcales</taxon>
        <taxon>Methylococcaceae</taxon>
        <taxon>Methylocaldum</taxon>
    </lineage>
</organism>
<feature type="signal peptide" evidence="7">
    <location>
        <begin position="1"/>
        <end position="18"/>
    </location>
</feature>
<dbReference type="SUPFAM" id="SSF140478">
    <property type="entry name" value="LemA-like"/>
    <property type="match status" value="1"/>
</dbReference>
<keyword evidence="4" id="KW-1133">Transmembrane helix</keyword>
<dbReference type="InterPro" id="IPR023353">
    <property type="entry name" value="LemA-like_dom_sf"/>
</dbReference>
<evidence type="ECO:0000256" key="7">
    <source>
        <dbReference type="SAM" id="SignalP"/>
    </source>
</evidence>
<gene>
    <name evidence="8" type="ORF">MSZNOR_3997</name>
</gene>
<feature type="region of interest" description="Disordered" evidence="6">
    <location>
        <begin position="183"/>
        <end position="205"/>
    </location>
</feature>
<dbReference type="Pfam" id="PF04011">
    <property type="entry name" value="LemA"/>
    <property type="match status" value="1"/>
</dbReference>
<dbReference type="InterPro" id="IPR007156">
    <property type="entry name" value="MamQ_LemA"/>
</dbReference>
<keyword evidence="5" id="KW-0472">Membrane</keyword>
<dbReference type="PANTHER" id="PTHR34478:SF2">
    <property type="entry name" value="MEMBRANE PROTEIN"/>
    <property type="match status" value="1"/>
</dbReference>
<name>A0ABN8X7Q7_9GAMM</name>
<evidence type="ECO:0000313" key="9">
    <source>
        <dbReference type="Proteomes" id="UP001162030"/>
    </source>
</evidence>
<evidence type="ECO:0000313" key="8">
    <source>
        <dbReference type="EMBL" id="CAI8929014.1"/>
    </source>
</evidence>
<dbReference type="Gene3D" id="1.20.1440.20">
    <property type="entry name" value="LemA-like domain"/>
    <property type="match status" value="1"/>
</dbReference>
<evidence type="ECO:0000256" key="5">
    <source>
        <dbReference type="ARBA" id="ARBA00023136"/>
    </source>
</evidence>
<dbReference type="EMBL" id="OX458333">
    <property type="protein sequence ID" value="CAI8929014.1"/>
    <property type="molecule type" value="Genomic_DNA"/>
</dbReference>
<comment type="subcellular location">
    <subcellularLocation>
        <location evidence="1">Membrane</location>
        <topology evidence="1">Single-pass membrane protein</topology>
    </subcellularLocation>
</comment>
<reference evidence="8 9" key="1">
    <citation type="submission" date="2023-03" db="EMBL/GenBank/DDBJ databases">
        <authorList>
            <person name="Pearce D."/>
        </authorList>
    </citation>
    <scope>NUCLEOTIDE SEQUENCE [LARGE SCALE GENOMIC DNA]</scope>
    <source>
        <strain evidence="8">Msz</strain>
    </source>
</reference>
<evidence type="ECO:0000256" key="6">
    <source>
        <dbReference type="SAM" id="MobiDB-lite"/>
    </source>
</evidence>
<keyword evidence="3" id="KW-0812">Transmembrane</keyword>
<protein>
    <submittedName>
        <fullName evidence="8">LemA protein</fullName>
    </submittedName>
</protein>
<keyword evidence="7" id="KW-0732">Signal</keyword>
<evidence type="ECO:0000256" key="3">
    <source>
        <dbReference type="ARBA" id="ARBA00022692"/>
    </source>
</evidence>
<evidence type="ECO:0000256" key="4">
    <source>
        <dbReference type="ARBA" id="ARBA00022989"/>
    </source>
</evidence>
<keyword evidence="9" id="KW-1185">Reference proteome</keyword>
<feature type="chain" id="PRO_5045862878" evidence="7">
    <location>
        <begin position="19"/>
        <end position="205"/>
    </location>
</feature>
<dbReference type="RefSeq" id="WP_026609476.1">
    <property type="nucleotide sequence ID" value="NZ_OX458333.1"/>
</dbReference>
<evidence type="ECO:0000256" key="1">
    <source>
        <dbReference type="ARBA" id="ARBA00004167"/>
    </source>
</evidence>
<dbReference type="Proteomes" id="UP001162030">
    <property type="component" value="Chromosome"/>
</dbReference>
<sequence length="205" mass="22857">MRKLFAGLVLLYMLVLSGCGYNTLQEQDEKIKASWSEVLNQYQRRADLVPNLVNVVKGYAGHEKDVLTQVTEARSKVGSVQATPELLNDPQAFSRFQAAQRELSSALSRLMAVAENYPQLKADTLFRDLQAQLEGTENRIAVARNRYIAAVQEYNVTVRSFPTNITAWIIGMQVKPSFTVENEREISRPPTVDFGTPSPAPAPAQ</sequence>